<dbReference type="Gene3D" id="3.40.190.150">
    <property type="entry name" value="Bordetella uptake gene, domain 1"/>
    <property type="match status" value="1"/>
</dbReference>
<gene>
    <name evidence="3" type="ORF">AGI3411_04630</name>
</gene>
<dbReference type="OrthoDB" id="8630928at2"/>
<accession>A0A446CRI5</accession>
<dbReference type="Proteomes" id="UP000289184">
    <property type="component" value="Unassembled WGS sequence"/>
</dbReference>
<dbReference type="Gene3D" id="3.40.190.10">
    <property type="entry name" value="Periplasmic binding protein-like II"/>
    <property type="match status" value="1"/>
</dbReference>
<feature type="chain" id="PRO_5019162362" description="Tripartite tricarboxylate transporter family receptor" evidence="2">
    <location>
        <begin position="28"/>
        <end position="327"/>
    </location>
</feature>
<comment type="similarity">
    <text evidence="1">Belongs to the UPF0065 (bug) family.</text>
</comment>
<organism evidence="3 4">
    <name type="scientific">Achromobacter agilis</name>
    <dbReference type="NCBI Taxonomy" id="1353888"/>
    <lineage>
        <taxon>Bacteria</taxon>
        <taxon>Pseudomonadati</taxon>
        <taxon>Pseudomonadota</taxon>
        <taxon>Betaproteobacteria</taxon>
        <taxon>Burkholderiales</taxon>
        <taxon>Alcaligenaceae</taxon>
        <taxon>Achromobacter</taxon>
    </lineage>
</organism>
<sequence length="327" mass="33342">MQSLNIVRRLAAGALLAAAVLPGLAAAAGYPERPITMIVPFAPGGNVDATARALGPVLAKQLGQAVVIDNRAGAGGTIGSALVARSPADGYTLMVGSTATNATAPAFMNASYDPVKDFTSLGAISVTPSVIVVAAGSPVKTYADLLALSHASATGLNMGSPGTGSLNHLTTELLEQKTGLNATHIPYKGAGPALTDLMGGQLDAMVDQLSSSSPLIASGRLRAIAQTGAARSPLLPDVPTLREQQVHDVDVAVYTGLFAPAKLPAEVQATLVQALQQALQSPEFLERLKAQGSEPMPMSQTEFADFVSAEAARWRNVIESTGLAGKG</sequence>
<keyword evidence="4" id="KW-1185">Reference proteome</keyword>
<name>A0A446CRI5_9BURK</name>
<dbReference type="PIRSF" id="PIRSF017082">
    <property type="entry name" value="YflP"/>
    <property type="match status" value="1"/>
</dbReference>
<evidence type="ECO:0008006" key="5">
    <source>
        <dbReference type="Google" id="ProtNLM"/>
    </source>
</evidence>
<evidence type="ECO:0000256" key="1">
    <source>
        <dbReference type="ARBA" id="ARBA00006987"/>
    </source>
</evidence>
<feature type="signal peptide" evidence="2">
    <location>
        <begin position="1"/>
        <end position="27"/>
    </location>
</feature>
<dbReference type="InterPro" id="IPR042100">
    <property type="entry name" value="Bug_dom1"/>
</dbReference>
<dbReference type="AlphaFoldDB" id="A0A446CRI5"/>
<dbReference type="PANTHER" id="PTHR42928">
    <property type="entry name" value="TRICARBOXYLATE-BINDING PROTEIN"/>
    <property type="match status" value="1"/>
</dbReference>
<evidence type="ECO:0000313" key="3">
    <source>
        <dbReference type="EMBL" id="SSW70461.1"/>
    </source>
</evidence>
<evidence type="ECO:0000313" key="4">
    <source>
        <dbReference type="Proteomes" id="UP000289184"/>
    </source>
</evidence>
<dbReference type="CDD" id="cd07012">
    <property type="entry name" value="PBP2_Bug_TTT"/>
    <property type="match status" value="1"/>
</dbReference>
<keyword evidence="2" id="KW-0732">Signal</keyword>
<dbReference type="RefSeq" id="WP_129529705.1">
    <property type="nucleotide sequence ID" value="NZ_UFQB01000024.1"/>
</dbReference>
<dbReference type="InterPro" id="IPR005064">
    <property type="entry name" value="BUG"/>
</dbReference>
<reference evidence="3 4" key="1">
    <citation type="submission" date="2018-07" db="EMBL/GenBank/DDBJ databases">
        <authorList>
            <person name="Peeters C."/>
        </authorList>
    </citation>
    <scope>NUCLEOTIDE SEQUENCE [LARGE SCALE GENOMIC DNA]</scope>
    <source>
        <strain evidence="3 4">LMG 3411</strain>
    </source>
</reference>
<dbReference type="PANTHER" id="PTHR42928:SF5">
    <property type="entry name" value="BLR1237 PROTEIN"/>
    <property type="match status" value="1"/>
</dbReference>
<protein>
    <recommendedName>
        <fullName evidence="5">Tripartite tricarboxylate transporter family receptor</fullName>
    </recommendedName>
</protein>
<proteinExistence type="inferred from homology"/>
<evidence type="ECO:0000256" key="2">
    <source>
        <dbReference type="SAM" id="SignalP"/>
    </source>
</evidence>
<dbReference type="EMBL" id="UFQB01000024">
    <property type="protein sequence ID" value="SSW70461.1"/>
    <property type="molecule type" value="Genomic_DNA"/>
</dbReference>
<dbReference type="SUPFAM" id="SSF53850">
    <property type="entry name" value="Periplasmic binding protein-like II"/>
    <property type="match status" value="1"/>
</dbReference>
<dbReference type="Pfam" id="PF03401">
    <property type="entry name" value="TctC"/>
    <property type="match status" value="1"/>
</dbReference>